<dbReference type="PATRIC" id="fig|1073571.4.peg.5404"/>
<dbReference type="CDD" id="cd17536">
    <property type="entry name" value="REC_YesN-like"/>
    <property type="match status" value="1"/>
</dbReference>
<name>A0A0E4HE31_9BACL</name>
<evidence type="ECO:0000256" key="6">
    <source>
        <dbReference type="ARBA" id="ARBA00023125"/>
    </source>
</evidence>
<dbReference type="SMART" id="SM00448">
    <property type="entry name" value="REC"/>
    <property type="match status" value="1"/>
</dbReference>
<dbReference type="Pfam" id="PF00072">
    <property type="entry name" value="Response_reg"/>
    <property type="match status" value="1"/>
</dbReference>
<gene>
    <name evidence="11" type="primary">yesN11</name>
    <name evidence="11" type="ORF">PRIO_5029</name>
</gene>
<evidence type="ECO:0000313" key="12">
    <source>
        <dbReference type="Proteomes" id="UP000033163"/>
    </source>
</evidence>
<sequence length="532" mass="60665">MKKIMLVDDEILIRENIRECIDWEKEGFHYCGDAPDGELALPIIEAQLPDILITDIKMPFMNGLELTSVVRQKFPQIKIIILSGHDDFQYAQKALRLGVEDYCLKPFSAADLLQLLRSVSARIDEELRIRHKYAYTPENLFADLCGGLISTAAAYESAAQLELQLTAPYYAAAIFTLHPLNIEESPEPPSASPDSEELLAGLLKEAADSFIYKRSRTETVLIYKGTDPVQMNQALDELCAAAKQRLREVCGLELSVSRGKVCERLQGIHLSYLEAENDRMFKQMSRMHSAAMLEVYYDPSANGVLLDRSRLVQFLKSGDHRQMSDFLLELSTELERMNWNSGYACYLMNDITLELVQTAKNGFRAAAGHAGILQELQTQLKQISSSDDGLQYLKRLYERLWEWRSEGADKHRELIDRVKQYIREQYDKEQLSLNDISKVVRVSPSHLSKTFSQATGQTITEFLTATRMDRAKELLKSTGHKTFEIAYLVGYNDQHYFSNLFKKVTGMTPMEFRKQGQTEDQLHTIRRGAGNE</sequence>
<dbReference type="GO" id="GO:0005737">
    <property type="term" value="C:cytoplasm"/>
    <property type="evidence" value="ECO:0007669"/>
    <property type="project" value="UniProtKB-SubCell"/>
</dbReference>
<dbReference type="Pfam" id="PF17853">
    <property type="entry name" value="GGDEF_2"/>
    <property type="match status" value="1"/>
</dbReference>
<keyword evidence="7" id="KW-0804">Transcription</keyword>
<keyword evidence="5" id="KW-0805">Transcription regulation</keyword>
<keyword evidence="6" id="KW-0238">DNA-binding</keyword>
<dbReference type="AlphaFoldDB" id="A0A0E4HE31"/>
<dbReference type="PRINTS" id="PR00032">
    <property type="entry name" value="HTHARAC"/>
</dbReference>
<keyword evidence="3 8" id="KW-0597">Phosphoprotein</keyword>
<evidence type="ECO:0000256" key="4">
    <source>
        <dbReference type="ARBA" id="ARBA00023012"/>
    </source>
</evidence>
<evidence type="ECO:0000313" key="11">
    <source>
        <dbReference type="EMBL" id="CQR57431.1"/>
    </source>
</evidence>
<dbReference type="Pfam" id="PF12833">
    <property type="entry name" value="HTH_18"/>
    <property type="match status" value="1"/>
</dbReference>
<keyword evidence="4" id="KW-0902">Two-component regulatory system</keyword>
<dbReference type="Proteomes" id="UP000033163">
    <property type="component" value="Chromosome I"/>
</dbReference>
<dbReference type="GO" id="GO:0003700">
    <property type="term" value="F:DNA-binding transcription factor activity"/>
    <property type="evidence" value="ECO:0007669"/>
    <property type="project" value="InterPro"/>
</dbReference>
<dbReference type="InterPro" id="IPR009057">
    <property type="entry name" value="Homeodomain-like_sf"/>
</dbReference>
<evidence type="ECO:0000256" key="5">
    <source>
        <dbReference type="ARBA" id="ARBA00023015"/>
    </source>
</evidence>
<protein>
    <submittedName>
        <fullName evidence="11">Uncharacterized protein</fullName>
    </submittedName>
</protein>
<keyword evidence="2" id="KW-0963">Cytoplasm</keyword>
<dbReference type="RefSeq" id="WP_020427929.1">
    <property type="nucleotide sequence ID" value="NZ_AGBD01000507.1"/>
</dbReference>
<feature type="domain" description="HTH araC/xylS-type" evidence="9">
    <location>
        <begin position="416"/>
        <end position="515"/>
    </location>
</feature>
<dbReference type="InterPro" id="IPR011006">
    <property type="entry name" value="CheY-like_superfamily"/>
</dbReference>
<dbReference type="PROSITE" id="PS01124">
    <property type="entry name" value="HTH_ARAC_FAMILY_2"/>
    <property type="match status" value="1"/>
</dbReference>
<accession>A0A0E4HE31</accession>
<dbReference type="SMART" id="SM00342">
    <property type="entry name" value="HTH_ARAC"/>
    <property type="match status" value="1"/>
</dbReference>
<evidence type="ECO:0000256" key="3">
    <source>
        <dbReference type="ARBA" id="ARBA00022553"/>
    </source>
</evidence>
<dbReference type="Gene3D" id="3.40.50.2300">
    <property type="match status" value="1"/>
</dbReference>
<dbReference type="InterPro" id="IPR020449">
    <property type="entry name" value="Tscrpt_reg_AraC-type_HTH"/>
</dbReference>
<dbReference type="InterPro" id="IPR018060">
    <property type="entry name" value="HTH_AraC"/>
</dbReference>
<dbReference type="InterPro" id="IPR051552">
    <property type="entry name" value="HptR"/>
</dbReference>
<reference evidence="12" key="1">
    <citation type="submission" date="2015-03" db="EMBL/GenBank/DDBJ databases">
        <authorList>
            <person name="Wibberg D."/>
        </authorList>
    </citation>
    <scope>NUCLEOTIDE SEQUENCE [LARGE SCALE GENOMIC DNA]</scope>
</reference>
<proteinExistence type="predicted"/>
<dbReference type="Gene3D" id="1.10.10.60">
    <property type="entry name" value="Homeodomain-like"/>
    <property type="match status" value="2"/>
</dbReference>
<dbReference type="InterPro" id="IPR001789">
    <property type="entry name" value="Sig_transdc_resp-reg_receiver"/>
</dbReference>
<dbReference type="KEGG" id="pri:PRIO_5029"/>
<dbReference type="SUPFAM" id="SSF46689">
    <property type="entry name" value="Homeodomain-like"/>
    <property type="match status" value="2"/>
</dbReference>
<evidence type="ECO:0000256" key="7">
    <source>
        <dbReference type="ARBA" id="ARBA00023163"/>
    </source>
</evidence>
<feature type="domain" description="Response regulatory" evidence="10">
    <location>
        <begin position="3"/>
        <end position="120"/>
    </location>
</feature>
<feature type="modified residue" description="4-aspartylphosphate" evidence="8">
    <location>
        <position position="55"/>
    </location>
</feature>
<evidence type="ECO:0000259" key="10">
    <source>
        <dbReference type="PROSITE" id="PS50110"/>
    </source>
</evidence>
<evidence type="ECO:0000256" key="1">
    <source>
        <dbReference type="ARBA" id="ARBA00004496"/>
    </source>
</evidence>
<dbReference type="InterPro" id="IPR041522">
    <property type="entry name" value="CdaR_GGDEF"/>
</dbReference>
<evidence type="ECO:0000256" key="8">
    <source>
        <dbReference type="PROSITE-ProRule" id="PRU00169"/>
    </source>
</evidence>
<dbReference type="PROSITE" id="PS50110">
    <property type="entry name" value="RESPONSE_REGULATORY"/>
    <property type="match status" value="1"/>
</dbReference>
<evidence type="ECO:0000259" key="9">
    <source>
        <dbReference type="PROSITE" id="PS01124"/>
    </source>
</evidence>
<dbReference type="HOGENOM" id="CLU_000445_5_0_9"/>
<dbReference type="EMBL" id="LN831776">
    <property type="protein sequence ID" value="CQR57431.1"/>
    <property type="molecule type" value="Genomic_DNA"/>
</dbReference>
<evidence type="ECO:0000256" key="2">
    <source>
        <dbReference type="ARBA" id="ARBA00022490"/>
    </source>
</evidence>
<comment type="subcellular location">
    <subcellularLocation>
        <location evidence="1">Cytoplasm</location>
    </subcellularLocation>
</comment>
<dbReference type="GO" id="GO:0000160">
    <property type="term" value="P:phosphorelay signal transduction system"/>
    <property type="evidence" value="ECO:0007669"/>
    <property type="project" value="UniProtKB-KW"/>
</dbReference>
<dbReference type="PANTHER" id="PTHR42713">
    <property type="entry name" value="HISTIDINE KINASE-RELATED"/>
    <property type="match status" value="1"/>
</dbReference>
<organism evidence="11 12">
    <name type="scientific">Paenibacillus riograndensis SBR5</name>
    <dbReference type="NCBI Taxonomy" id="1073571"/>
    <lineage>
        <taxon>Bacteria</taxon>
        <taxon>Bacillati</taxon>
        <taxon>Bacillota</taxon>
        <taxon>Bacilli</taxon>
        <taxon>Bacillales</taxon>
        <taxon>Paenibacillaceae</taxon>
        <taxon>Paenibacillus</taxon>
        <taxon>Paenibacillus sonchi group</taxon>
    </lineage>
</organism>
<dbReference type="PANTHER" id="PTHR42713:SF3">
    <property type="entry name" value="TRANSCRIPTIONAL REGULATORY PROTEIN HPTR"/>
    <property type="match status" value="1"/>
</dbReference>
<dbReference type="SUPFAM" id="SSF52172">
    <property type="entry name" value="CheY-like"/>
    <property type="match status" value="1"/>
</dbReference>
<dbReference type="GO" id="GO:0043565">
    <property type="term" value="F:sequence-specific DNA binding"/>
    <property type="evidence" value="ECO:0007669"/>
    <property type="project" value="InterPro"/>
</dbReference>